<evidence type="ECO:0000256" key="1">
    <source>
        <dbReference type="SAM" id="MobiDB-lite"/>
    </source>
</evidence>
<evidence type="ECO:0000313" key="3">
    <source>
        <dbReference type="EMBL" id="KIY97357.1"/>
    </source>
</evidence>
<dbReference type="AlphaFoldDB" id="A0A0D2JCE8"/>
<dbReference type="Gene3D" id="2.60.120.10">
    <property type="entry name" value="Jelly Rolls"/>
    <property type="match status" value="1"/>
</dbReference>
<evidence type="ECO:0000259" key="2">
    <source>
        <dbReference type="PROSITE" id="PS50042"/>
    </source>
</evidence>
<dbReference type="KEGG" id="mng:MNEG_10606"/>
<name>A0A0D2JCE8_9CHLO</name>
<dbReference type="OrthoDB" id="196264at2759"/>
<dbReference type="InterPro" id="IPR000595">
    <property type="entry name" value="cNMP-bd_dom"/>
</dbReference>
<feature type="compositionally biased region" description="Low complexity" evidence="1">
    <location>
        <begin position="575"/>
        <end position="585"/>
    </location>
</feature>
<protein>
    <recommendedName>
        <fullName evidence="2">Cyclic nucleotide-binding domain-containing protein</fullName>
    </recommendedName>
</protein>
<dbReference type="InterPro" id="IPR018490">
    <property type="entry name" value="cNMP-bd_dom_sf"/>
</dbReference>
<dbReference type="EMBL" id="KK102605">
    <property type="protein sequence ID" value="KIY97357.1"/>
    <property type="molecule type" value="Genomic_DNA"/>
</dbReference>
<dbReference type="RefSeq" id="XP_013896377.1">
    <property type="nucleotide sequence ID" value="XM_014040923.1"/>
</dbReference>
<feature type="region of interest" description="Disordered" evidence="1">
    <location>
        <begin position="499"/>
        <end position="561"/>
    </location>
</feature>
<feature type="region of interest" description="Disordered" evidence="1">
    <location>
        <begin position="574"/>
        <end position="595"/>
    </location>
</feature>
<feature type="compositionally biased region" description="Low complexity" evidence="1">
    <location>
        <begin position="509"/>
        <end position="521"/>
    </location>
</feature>
<dbReference type="CDD" id="cd00038">
    <property type="entry name" value="CAP_ED"/>
    <property type="match status" value="1"/>
</dbReference>
<dbReference type="InterPro" id="IPR014710">
    <property type="entry name" value="RmlC-like_jellyroll"/>
</dbReference>
<dbReference type="GeneID" id="25727785"/>
<feature type="domain" description="Cyclic nucleotide-binding" evidence="2">
    <location>
        <begin position="229"/>
        <end position="367"/>
    </location>
</feature>
<organism evidence="3 4">
    <name type="scientific">Monoraphidium neglectum</name>
    <dbReference type="NCBI Taxonomy" id="145388"/>
    <lineage>
        <taxon>Eukaryota</taxon>
        <taxon>Viridiplantae</taxon>
        <taxon>Chlorophyta</taxon>
        <taxon>core chlorophytes</taxon>
        <taxon>Chlorophyceae</taxon>
        <taxon>CS clade</taxon>
        <taxon>Sphaeropleales</taxon>
        <taxon>Selenastraceae</taxon>
        <taxon>Monoraphidium</taxon>
    </lineage>
</organism>
<dbReference type="Proteomes" id="UP000054498">
    <property type="component" value="Unassembled WGS sequence"/>
</dbReference>
<reference evidence="3 4" key="1">
    <citation type="journal article" date="2013" name="BMC Genomics">
        <title>Reconstruction of the lipid metabolism for the microalga Monoraphidium neglectum from its genome sequence reveals characteristics suitable for biofuel production.</title>
        <authorList>
            <person name="Bogen C."/>
            <person name="Al-Dilaimi A."/>
            <person name="Albersmeier A."/>
            <person name="Wichmann J."/>
            <person name="Grundmann M."/>
            <person name="Rupp O."/>
            <person name="Lauersen K.J."/>
            <person name="Blifernez-Klassen O."/>
            <person name="Kalinowski J."/>
            <person name="Goesmann A."/>
            <person name="Mussgnug J.H."/>
            <person name="Kruse O."/>
        </authorList>
    </citation>
    <scope>NUCLEOTIDE SEQUENCE [LARGE SCALE GENOMIC DNA]</scope>
    <source>
        <strain evidence="3 4">SAG 48.87</strain>
    </source>
</reference>
<dbReference type="SUPFAM" id="SSF51206">
    <property type="entry name" value="cAMP-binding domain-like"/>
    <property type="match status" value="1"/>
</dbReference>
<proteinExistence type="predicted"/>
<gene>
    <name evidence="3" type="ORF">MNEG_10606</name>
</gene>
<evidence type="ECO:0000313" key="4">
    <source>
        <dbReference type="Proteomes" id="UP000054498"/>
    </source>
</evidence>
<dbReference type="PROSITE" id="PS50042">
    <property type="entry name" value="CNMP_BINDING_3"/>
    <property type="match status" value="1"/>
</dbReference>
<accession>A0A0D2JCE8</accession>
<sequence length="665" mass="68924">MRTLQSVADAALDEAGAGLLDWQLLEPSCRPRGLPKLLRLCGVDRVSATLVQAAAYRQALSDLHLLVGFIRGHRHAQRVLQEHILNDTFDLPETFAKDQLGTVSISIQRAATPDGGGRAAGRGAAEARRVLAESQAAAAGALALVEGIARSHPSLPAWLRSKQAALEILTEQHAFLAQLAEAGLVQPREVLLLEDLMTAQFESLLRSNTGVHAAVQYSRSRPPLNVLPLFDSLSDAEAARLMEHEGSRSWGHKHGPWDLRWRVYYPGETIAQILTPIEHVIIISKGSVKMLFPVTGGPHGRSEEHTVVASVGDALGVCELMLSLPRMGSLTADSMVQALLVPAARFQELAAAYPDVKRRAWQATAAQLAAQHHHILGVHKQLAPLNMFFRACDVEPLKEGQLLDVPHTGLLLTGQVESLAPAAPPASSPPGSSSGAAAAAAAAAAASHVLWAPAELPPGGYKSLKESMVLQVPKGPELPTHLETTTYQAQVLSKGSIPLMTASMPPSRAASGGSLQSQGSGAVAGGDDLARRSAGAKATPVKTLLGRISRQRGSTGGDAPAEASLLQRALQSMRAGGAAPAPGVPQLHTVNESGGAHAAAATAAAPNGAAAAGGDVGAPARASGPAAVALRAMGSLHDSSVRRGSGAALRRNSGGSASFRHSGLA</sequence>
<feature type="region of interest" description="Disordered" evidence="1">
    <location>
        <begin position="637"/>
        <end position="665"/>
    </location>
</feature>
<keyword evidence="4" id="KW-1185">Reference proteome</keyword>